<protein>
    <recommendedName>
        <fullName evidence="4">Lipoprotein</fullName>
    </recommendedName>
</protein>
<keyword evidence="1" id="KW-0732">Signal</keyword>
<evidence type="ECO:0000313" key="3">
    <source>
        <dbReference type="Proteomes" id="UP000179588"/>
    </source>
</evidence>
<feature type="signal peptide" evidence="1">
    <location>
        <begin position="1"/>
        <end position="19"/>
    </location>
</feature>
<dbReference type="OrthoDB" id="9929955at2"/>
<evidence type="ECO:0000256" key="1">
    <source>
        <dbReference type="SAM" id="SignalP"/>
    </source>
</evidence>
<proteinExistence type="predicted"/>
<evidence type="ECO:0008006" key="4">
    <source>
        <dbReference type="Google" id="ProtNLM"/>
    </source>
</evidence>
<name>A0A1S1HMH7_PROST</name>
<accession>A0A1S1HMH7</accession>
<organism evidence="2 3">
    <name type="scientific">Providencia stuartii</name>
    <dbReference type="NCBI Taxonomy" id="588"/>
    <lineage>
        <taxon>Bacteria</taxon>
        <taxon>Pseudomonadati</taxon>
        <taxon>Pseudomonadota</taxon>
        <taxon>Gammaproteobacteria</taxon>
        <taxon>Enterobacterales</taxon>
        <taxon>Morganellaceae</taxon>
        <taxon>Providencia</taxon>
    </lineage>
</organism>
<sequence>MKKGIVVLLLGLVSFGSLADSANTSTGVSDRPEITEDDVVPDMAANINRFKSLICDDIKEGVRNRSCKSMVDNVAAIAYSQGEASMGCKLKADDPEFKKVPKMDEFCDKAQNLISNLSPND</sequence>
<reference evidence="2 3" key="1">
    <citation type="submission" date="2016-03" db="EMBL/GenBank/DDBJ databases">
        <title>Genome sequence of Providencia stuartii strain, isolated from the salivary glands of larval Lucilia sericata.</title>
        <authorList>
            <person name="Yuan Y."/>
            <person name="Zhang Y."/>
            <person name="Fu S."/>
            <person name="Crippen T.L."/>
            <person name="Visi D."/>
            <person name="Benbow M.E."/>
            <person name="Allen M."/>
            <person name="Tomberlin J.K."/>
            <person name="Sze S.-H."/>
            <person name="Tarone A.M."/>
        </authorList>
    </citation>
    <scope>NUCLEOTIDE SEQUENCE [LARGE SCALE GENOMIC DNA]</scope>
    <source>
        <strain evidence="2 3">Crippen</strain>
    </source>
</reference>
<gene>
    <name evidence="2" type="ORF">A3Q29_07690</name>
</gene>
<keyword evidence="3" id="KW-1185">Reference proteome</keyword>
<feature type="chain" id="PRO_5010262001" description="Lipoprotein" evidence="1">
    <location>
        <begin position="20"/>
        <end position="121"/>
    </location>
</feature>
<dbReference type="Proteomes" id="UP000179588">
    <property type="component" value="Unassembled WGS sequence"/>
</dbReference>
<dbReference type="AlphaFoldDB" id="A0A1S1HMH7"/>
<comment type="caution">
    <text evidence="2">The sequence shown here is derived from an EMBL/GenBank/DDBJ whole genome shotgun (WGS) entry which is preliminary data.</text>
</comment>
<evidence type="ECO:0000313" key="2">
    <source>
        <dbReference type="EMBL" id="OHT23288.1"/>
    </source>
</evidence>
<dbReference type="RefSeq" id="WP_070929258.1">
    <property type="nucleotide sequence ID" value="NZ_VAUE01000038.1"/>
</dbReference>
<dbReference type="EMBL" id="LVIE01000190">
    <property type="protein sequence ID" value="OHT23288.1"/>
    <property type="molecule type" value="Genomic_DNA"/>
</dbReference>